<dbReference type="Pfam" id="PF01526">
    <property type="entry name" value="DDE_Tnp_Tn3"/>
    <property type="match status" value="1"/>
</dbReference>
<feature type="domain" description="DUF4158" evidence="7">
    <location>
        <begin position="6"/>
        <end position="169"/>
    </location>
</feature>
<evidence type="ECO:0000313" key="9">
    <source>
        <dbReference type="EMBL" id="ATQ84275.1"/>
    </source>
</evidence>
<accession>A0A2D2E4S1</accession>
<dbReference type="EMBL" id="CP024178">
    <property type="protein sequence ID" value="ATQ84275.1"/>
    <property type="molecule type" value="Genomic_DNA"/>
</dbReference>
<dbReference type="InterPro" id="IPR002513">
    <property type="entry name" value="Tn3_Tnp_DDE_dom"/>
</dbReference>
<comment type="similarity">
    <text evidence="1">Belongs to the transposase 7 family.</text>
</comment>
<geneLocation type="plasmid" evidence="8">
    <name>pYHS1</name>
</geneLocation>
<organism evidence="9">
    <name type="scientific">Faucicola osloensis</name>
    <name type="common">Moraxella osloensis</name>
    <dbReference type="NCBI Taxonomy" id="34062"/>
    <lineage>
        <taxon>Bacteria</taxon>
        <taxon>Pseudomonadati</taxon>
        <taxon>Pseudomonadota</taxon>
        <taxon>Gammaproteobacteria</taxon>
        <taxon>Moraxellales</taxon>
        <taxon>Moraxellaceae</taxon>
        <taxon>Faucicola</taxon>
    </lineage>
</organism>
<dbReference type="GO" id="GO:0006313">
    <property type="term" value="P:DNA transposition"/>
    <property type="evidence" value="ECO:0007669"/>
    <property type="project" value="InterPro"/>
</dbReference>
<name>A0A2D2E4S1_FAUOS</name>
<evidence type="ECO:0000256" key="5">
    <source>
        <dbReference type="SAM" id="MobiDB-lite"/>
    </source>
</evidence>
<dbReference type="InterPro" id="IPR025296">
    <property type="entry name" value="DUF4158"/>
</dbReference>
<feature type="region of interest" description="Disordered" evidence="5">
    <location>
        <begin position="675"/>
        <end position="697"/>
    </location>
</feature>
<geneLocation type="plasmid" evidence="9">
    <name>pYHS2</name>
</geneLocation>
<dbReference type="InterPro" id="IPR047653">
    <property type="entry name" value="Tn3-like_transpos"/>
</dbReference>
<keyword evidence="2" id="KW-0815">Transposition</keyword>
<evidence type="ECO:0000256" key="3">
    <source>
        <dbReference type="ARBA" id="ARBA00023125"/>
    </source>
</evidence>
<evidence type="ECO:0000256" key="4">
    <source>
        <dbReference type="ARBA" id="ARBA00023172"/>
    </source>
</evidence>
<evidence type="ECO:0000313" key="8">
    <source>
        <dbReference type="EMBL" id="ATQ84187.1"/>
    </source>
</evidence>
<evidence type="ECO:0000259" key="6">
    <source>
        <dbReference type="Pfam" id="PF01526"/>
    </source>
</evidence>
<keyword evidence="3" id="KW-0238">DNA-binding</keyword>
<dbReference type="GO" id="GO:0003677">
    <property type="term" value="F:DNA binding"/>
    <property type="evidence" value="ECO:0007669"/>
    <property type="project" value="UniProtKB-KW"/>
</dbReference>
<keyword evidence="4" id="KW-0233">DNA recombination</keyword>
<keyword evidence="9" id="KW-0614">Plasmid</keyword>
<dbReference type="AlphaFoldDB" id="A0A2D2E4S1"/>
<dbReference type="Pfam" id="PF13700">
    <property type="entry name" value="DUF4158"/>
    <property type="match status" value="1"/>
</dbReference>
<evidence type="ECO:0000256" key="2">
    <source>
        <dbReference type="ARBA" id="ARBA00022578"/>
    </source>
</evidence>
<feature type="domain" description="Tn3 transposase DDE" evidence="6">
    <location>
        <begin position="580"/>
        <end position="966"/>
    </location>
</feature>
<evidence type="ECO:0000259" key="7">
    <source>
        <dbReference type="Pfam" id="PF13700"/>
    </source>
</evidence>
<gene>
    <name evidence="8" type="ORF">YHS_09605</name>
    <name evidence="9" type="ORF">YHS_10040</name>
    <name evidence="10" type="ORF">YHS_10260</name>
</gene>
<proteinExistence type="inferred from homology"/>
<sequence>MARRSILTAQERQSLVALPDNQTDFIRHYSLSETDLSLIKQKRGDTNRLGFAIQLCYMRYPGIILGVKEIPDPYLLKFIAKQLKVSPQSWEDYGFREKTRREHLLELQQLFGYQTFSRNNYAGYVEYISQLAVETDRGIVLAQQLISHLRNTHILLPTPLVIEKICAEAITRANKIIYERLTADLTQTHLAKLDELLCLKDGTKLTHLAWLSQSPLKPNSRHMNAHIDRLQYCLSFDLPYGIERRIHQNRLLKIAREGGQMQATDLAKFEPNRRYATLVAIVVESKATIIDEIIELHNRIIGRIFNQARNKHRQAFHDSGKSINEMLYLFRNMGRALLEAKDNQLDLSEAIEQAISWETLAQSVTEVENLVQPDFDFLPRINNSYRTVRLYAPAMLEILPFYATSGTDSLLQAINVLREMYQNNARKLPDNPPTQFIKPRWHKLIYTDDGIDMKYYELCVLSELKNALRSGDIWVQGSRQFKAFDEYLLPKDSFQSLIQTQALPIAVDADCQTYLQSRLNLLGTELKQTNKLAKADKLPEATITATTGLKITPLDAVMPESAQALITQVASMLPHIKITELLLEVDDWTGFSDEFTHLKTDETTKDKHLLLTTILSDGINLGLRKMAESCPGTTYSKLTRLQAWHIRDETYASALGVLTNTQFTNDFARHWGDGTTSSSDGQRFKAGGRAESTGHINPKYGSEPGRLIYTHVSDQYSPFHSKLINVGIRESTYVLDGLLYHESDLKVEEHYTDTAGFTDHVFALMHLLGFKFAPRIKDLGETKLFIPKGHNPYQALKPLIGGTINTKVIEDNWSDVLRLATSIKQGTATASLLIKKLGSYPRQNSLALALREVGRIERTLFILQWLQSKELRRRVQAGLNKGEARNALARVVFFNRLGEIRDRGFEQQRYRASGLNLLTAAIVLWNTVYIERAVNALREQGQEINTDHLQYLSPLGWEHINLTGDYLWKSNARIGNGKFRPLRRL</sequence>
<evidence type="ECO:0000313" key="10">
    <source>
        <dbReference type="EMBL" id="ATQ84314.1"/>
    </source>
</evidence>
<evidence type="ECO:0000256" key="1">
    <source>
        <dbReference type="ARBA" id="ARBA00009402"/>
    </source>
</evidence>
<geneLocation type="plasmid" evidence="10">
    <name>pYHS3</name>
</geneLocation>
<dbReference type="NCBIfam" id="NF033527">
    <property type="entry name" value="transpos_Tn3"/>
    <property type="match status" value="1"/>
</dbReference>
<dbReference type="EMBL" id="CP024179">
    <property type="protein sequence ID" value="ATQ84314.1"/>
    <property type="molecule type" value="Genomic_DNA"/>
</dbReference>
<dbReference type="GO" id="GO:0004803">
    <property type="term" value="F:transposase activity"/>
    <property type="evidence" value="ECO:0007669"/>
    <property type="project" value="InterPro"/>
</dbReference>
<reference evidence="9" key="1">
    <citation type="submission" date="2017-10" db="EMBL/GenBank/DDBJ databases">
        <title>Complete Genome Sequence from Moraxella oslensis YHS isolated from human skin.</title>
        <authorList>
            <person name="Lee K."/>
            <person name="Lim J.Y."/>
            <person name="Hwang I."/>
        </authorList>
    </citation>
    <scope>NUCLEOTIDE SEQUENCE</scope>
    <source>
        <strain evidence="9">YHS</strain>
        <plasmid evidence="8">pYHS1</plasmid>
        <plasmid evidence="9">pYHS2</plasmid>
        <plasmid evidence="10">pYHS3</plasmid>
    </source>
</reference>
<dbReference type="EMBL" id="CP024177">
    <property type="protein sequence ID" value="ATQ84187.1"/>
    <property type="molecule type" value="Genomic_DNA"/>
</dbReference>
<protein>
    <submittedName>
        <fullName evidence="9">Tn3 family transposase</fullName>
    </submittedName>
</protein>